<dbReference type="InterPro" id="IPR013216">
    <property type="entry name" value="Methyltransf_11"/>
</dbReference>
<dbReference type="Proteomes" id="UP000033220">
    <property type="component" value="Chromosome DSM 122"/>
</dbReference>
<dbReference type="PATRIC" id="fig|1150469.3.peg.676"/>
<accession>H6SPT4</accession>
<dbReference type="CDD" id="cd02440">
    <property type="entry name" value="AdoMet_MTases"/>
    <property type="match status" value="1"/>
</dbReference>
<dbReference type="STRING" id="1150469.RSPPHO_00578"/>
<keyword evidence="4" id="KW-1185">Reference proteome</keyword>
<dbReference type="GO" id="GO:0032259">
    <property type="term" value="P:methylation"/>
    <property type="evidence" value="ECO:0007669"/>
    <property type="project" value="UniProtKB-KW"/>
</dbReference>
<organism evidence="3 4">
    <name type="scientific">Pararhodospirillum photometricum DSM 122</name>
    <dbReference type="NCBI Taxonomy" id="1150469"/>
    <lineage>
        <taxon>Bacteria</taxon>
        <taxon>Pseudomonadati</taxon>
        <taxon>Pseudomonadota</taxon>
        <taxon>Alphaproteobacteria</taxon>
        <taxon>Rhodospirillales</taxon>
        <taxon>Rhodospirillaceae</taxon>
        <taxon>Pararhodospirillum</taxon>
    </lineage>
</organism>
<dbReference type="InterPro" id="IPR029063">
    <property type="entry name" value="SAM-dependent_MTases_sf"/>
</dbReference>
<dbReference type="HOGENOM" id="CLU_959350_0_0_5"/>
<sequence>MSARPGGGPGFAAGHLAHRPGRLWRRVCPGGGCCVGGRWGDGGGAPPPAPSGNRMKEGKAGEAGLPRPLGPGGPASPLFLLGESWMSLVESFVDTVARRPGGVIGRLLYRHPVGHEVGFRRALAAVPVGPGDRVLEVGCGAGVFLKRVLAQGATALGVDHSSDMLAETVRANALAVATKRLTVEQADAAHLPVADASVERVFCFNAFFFFPEPEAALAEMARALRPGGRLALVTAADSGQGWMAWAFGPVVTRMRFYTPDSLAALARTAGLSVDTVIPLPGDSLLLLAHK</sequence>
<dbReference type="Pfam" id="PF08241">
    <property type="entry name" value="Methyltransf_11"/>
    <property type="match status" value="1"/>
</dbReference>
<feature type="domain" description="Methyltransferase type 11" evidence="2">
    <location>
        <begin position="135"/>
        <end position="231"/>
    </location>
</feature>
<dbReference type="GO" id="GO:0008757">
    <property type="term" value="F:S-adenosylmethionine-dependent methyltransferase activity"/>
    <property type="evidence" value="ECO:0007669"/>
    <property type="project" value="InterPro"/>
</dbReference>
<gene>
    <name evidence="3" type="ORF">RSPPHO_00578</name>
</gene>
<evidence type="ECO:0000313" key="3">
    <source>
        <dbReference type="EMBL" id="CCG07204.1"/>
    </source>
</evidence>
<dbReference type="EMBL" id="HE663493">
    <property type="protein sequence ID" value="CCG07204.1"/>
    <property type="molecule type" value="Genomic_DNA"/>
</dbReference>
<keyword evidence="3" id="KW-0808">Transferase</keyword>
<dbReference type="eggNOG" id="COG2226">
    <property type="taxonomic scope" value="Bacteria"/>
</dbReference>
<dbReference type="AlphaFoldDB" id="H6SPT4"/>
<reference evidence="3 4" key="1">
    <citation type="submission" date="2012-02" db="EMBL/GenBank/DDBJ databases">
        <title>Shotgun genome sequence of Phaeospirillum photometricum DSM 122.</title>
        <authorList>
            <person name="Duquesne K."/>
            <person name="Sturgis J."/>
        </authorList>
    </citation>
    <scope>NUCLEOTIDE SEQUENCE [LARGE SCALE GENOMIC DNA]</scope>
    <source>
        <strain evidence="4">DSM122</strain>
    </source>
</reference>
<dbReference type="PANTHER" id="PTHR43861:SF1">
    <property type="entry name" value="TRANS-ACONITATE 2-METHYLTRANSFERASE"/>
    <property type="match status" value="1"/>
</dbReference>
<evidence type="ECO:0000256" key="1">
    <source>
        <dbReference type="SAM" id="MobiDB-lite"/>
    </source>
</evidence>
<dbReference type="SUPFAM" id="SSF53335">
    <property type="entry name" value="S-adenosyl-L-methionine-dependent methyltransferases"/>
    <property type="match status" value="1"/>
</dbReference>
<evidence type="ECO:0000259" key="2">
    <source>
        <dbReference type="Pfam" id="PF08241"/>
    </source>
</evidence>
<name>H6SPT4_PARPM</name>
<protein>
    <submittedName>
        <fullName evidence="3">Methyltransferase type 11</fullName>
    </submittedName>
</protein>
<feature type="region of interest" description="Disordered" evidence="1">
    <location>
        <begin position="41"/>
        <end position="69"/>
    </location>
</feature>
<dbReference type="KEGG" id="rpm:RSPPHO_00578"/>
<dbReference type="Gene3D" id="3.40.50.150">
    <property type="entry name" value="Vaccinia Virus protein VP39"/>
    <property type="match status" value="1"/>
</dbReference>
<proteinExistence type="predicted"/>
<keyword evidence="3" id="KW-0489">Methyltransferase</keyword>
<evidence type="ECO:0000313" key="4">
    <source>
        <dbReference type="Proteomes" id="UP000033220"/>
    </source>
</evidence>
<dbReference type="PANTHER" id="PTHR43861">
    <property type="entry name" value="TRANS-ACONITATE 2-METHYLTRANSFERASE-RELATED"/>
    <property type="match status" value="1"/>
</dbReference>